<accession>A0AAE0BX27</accession>
<dbReference type="Proteomes" id="UP001190700">
    <property type="component" value="Unassembled WGS sequence"/>
</dbReference>
<keyword evidence="3" id="KW-1185">Reference proteome</keyword>
<evidence type="ECO:0000313" key="2">
    <source>
        <dbReference type="EMBL" id="KAK3244382.1"/>
    </source>
</evidence>
<protein>
    <submittedName>
        <fullName evidence="2">Uncharacterized protein</fullName>
    </submittedName>
</protein>
<evidence type="ECO:0000313" key="3">
    <source>
        <dbReference type="Proteomes" id="UP001190700"/>
    </source>
</evidence>
<evidence type="ECO:0000256" key="1">
    <source>
        <dbReference type="SAM" id="MobiDB-lite"/>
    </source>
</evidence>
<dbReference type="EMBL" id="LGRX02031915">
    <property type="protein sequence ID" value="KAK3244382.1"/>
    <property type="molecule type" value="Genomic_DNA"/>
</dbReference>
<dbReference type="AlphaFoldDB" id="A0AAE0BX27"/>
<reference evidence="2 3" key="1">
    <citation type="journal article" date="2015" name="Genome Biol. Evol.">
        <title>Comparative Genomics of a Bacterivorous Green Alga Reveals Evolutionary Causalities and Consequences of Phago-Mixotrophic Mode of Nutrition.</title>
        <authorList>
            <person name="Burns J.A."/>
            <person name="Paasch A."/>
            <person name="Narechania A."/>
            <person name="Kim E."/>
        </authorList>
    </citation>
    <scope>NUCLEOTIDE SEQUENCE [LARGE SCALE GENOMIC DNA]</scope>
    <source>
        <strain evidence="2 3">PLY_AMNH</strain>
    </source>
</reference>
<proteinExistence type="predicted"/>
<gene>
    <name evidence="2" type="ORF">CYMTET_45997</name>
</gene>
<feature type="region of interest" description="Disordered" evidence="1">
    <location>
        <begin position="86"/>
        <end position="105"/>
    </location>
</feature>
<comment type="caution">
    <text evidence="2">The sequence shown here is derived from an EMBL/GenBank/DDBJ whole genome shotgun (WGS) entry which is preliminary data.</text>
</comment>
<name>A0AAE0BX27_9CHLO</name>
<sequence length="118" mass="13269">MVAHGEALKESAETIAADEVFVGFGAEDRAMLQELTRKYNIPRADEARRSSRLADLIVPRLPLYPLHRLHDFSVLLFSVENDEAFGSKRESTPEANSKPELSRPLPFDISDELLLFGE</sequence>
<organism evidence="2 3">
    <name type="scientific">Cymbomonas tetramitiformis</name>
    <dbReference type="NCBI Taxonomy" id="36881"/>
    <lineage>
        <taxon>Eukaryota</taxon>
        <taxon>Viridiplantae</taxon>
        <taxon>Chlorophyta</taxon>
        <taxon>Pyramimonadophyceae</taxon>
        <taxon>Pyramimonadales</taxon>
        <taxon>Pyramimonadaceae</taxon>
        <taxon>Cymbomonas</taxon>
    </lineage>
</organism>